<accession>D2QYI6</accession>
<evidence type="ECO:0008006" key="3">
    <source>
        <dbReference type="Google" id="ProtNLM"/>
    </source>
</evidence>
<dbReference type="SUPFAM" id="SSF51658">
    <property type="entry name" value="Xylose isomerase-like"/>
    <property type="match status" value="1"/>
</dbReference>
<dbReference type="InterPro" id="IPR036237">
    <property type="entry name" value="Xyl_isomerase-like_sf"/>
</dbReference>
<sequence precursor="true">MWAYLMKSFVLAALAVVCSWWMTVESRAAAPDWLLDATPYKARVVQSGAEVTLDNGLIRRTIRTKNGCATVSFENRMTGEQMIRAIRPEAVVELDGVKYPVGGLTGQPIQNYLSPAWLATMTPLPSSFVLDSLEIGKTKARFEWMKRKEWMPVDMPWPPAGASLTLRFRAPDEGLGGDTRERKVLLADDFLKFDEQWKPSYSKAHDRTSFQNEGKTGEIYALANSFAFVERELPAGTQVVQCKIDRGTDRGASWGPGIVLVYPDRNVKFNLRIDHQTFGIGDAAAGKLEPSKPYTLRMTIASGNVLCEASLDGKTFERVGNVSVRGEPRAVRLGKTDPSGNANDYGSKDLGELGRCRYQDFQIFGEPLDTAAKVDSNVWVDVHYEIYDGIPLLSKWIVVRNTSAVNVQLNTFVAETLSLTEAESSVEPNPRWELPGLHVETDYAFLSMSIKGANAAVKLGSDPTYETQVNYDKKTPCLLECTPPVGPDQLLAPGATLESFRVFELAYDSTERERNSLALRRMYRTIAPWVTENPILMHVRSASPEAVRLAIDQCHEVGFEMVIMTFGSGFNYESRDPAYQQAIKELVDYAKYKGVALGGYSLLASRGAATGADNTQGVPARYGVMPCLGATWGTEYLAQLKRFMSTAGLSVLEHDGSYPGDRCAATNHPGHRGLGDSQWAQWRAITDLYKSCRATGVYLNIPDWYFLTGGNKTGMGYRETNWSLPREYQEIIERQNVFDGTWEKTPSMGWMMVPLTEYHGGGAAATIEPLKDHLPHYDNRMANLFGAGVQACYRGPRLYDTDATKLQVKKWVDFYKQHRPILDSDILHLRRADGRDLDYILHVNPTLKEKGLLMVYNPLPEIVTKTLTIPLYYTGLTDVAKVQGPAGAAQEYRLNRKFEIELPVTIPAQGYSWFVVE</sequence>
<dbReference type="KEGG" id="psl:Psta_3483"/>
<gene>
    <name evidence="1" type="ordered locus">Psta_3483</name>
</gene>
<dbReference type="Proteomes" id="UP000001887">
    <property type="component" value="Chromosome"/>
</dbReference>
<evidence type="ECO:0000313" key="2">
    <source>
        <dbReference type="Proteomes" id="UP000001887"/>
    </source>
</evidence>
<dbReference type="STRING" id="530564.Psta_3483"/>
<protein>
    <recommendedName>
        <fullName evidence="3">Alpha-galactosidase</fullName>
    </recommendedName>
</protein>
<dbReference type="eggNOG" id="COG3345">
    <property type="taxonomic scope" value="Bacteria"/>
</dbReference>
<reference evidence="1 2" key="1">
    <citation type="journal article" date="2009" name="Stand. Genomic Sci.">
        <title>Complete genome sequence of Pirellula staleyi type strain (ATCC 27377).</title>
        <authorList>
            <person name="Clum A."/>
            <person name="Tindall B.J."/>
            <person name="Sikorski J."/>
            <person name="Ivanova N."/>
            <person name="Mavrommatis K."/>
            <person name="Lucas S."/>
            <person name="Glavina del Rio T."/>
            <person name="Nolan M."/>
            <person name="Chen F."/>
            <person name="Tice H."/>
            <person name="Pitluck S."/>
            <person name="Cheng J.F."/>
            <person name="Chertkov O."/>
            <person name="Brettin T."/>
            <person name="Han C."/>
            <person name="Detter J.C."/>
            <person name="Kuske C."/>
            <person name="Bruce D."/>
            <person name="Goodwin L."/>
            <person name="Ovchinikova G."/>
            <person name="Pati A."/>
            <person name="Mikhailova N."/>
            <person name="Chen A."/>
            <person name="Palaniappan K."/>
            <person name="Land M."/>
            <person name="Hauser L."/>
            <person name="Chang Y.J."/>
            <person name="Jeffries C.D."/>
            <person name="Chain P."/>
            <person name="Rohde M."/>
            <person name="Goker M."/>
            <person name="Bristow J."/>
            <person name="Eisen J.A."/>
            <person name="Markowitz V."/>
            <person name="Hugenholtz P."/>
            <person name="Kyrpides N.C."/>
            <person name="Klenk H.P."/>
            <person name="Lapidus A."/>
        </authorList>
    </citation>
    <scope>NUCLEOTIDE SEQUENCE [LARGE SCALE GENOMIC DNA]</scope>
    <source>
        <strain evidence="2">ATCC 27377 / DSM 6068 / ICPB 4128</strain>
    </source>
</reference>
<dbReference type="HOGENOM" id="CLU_013281_0_0_0"/>
<dbReference type="AlphaFoldDB" id="D2QYI6"/>
<organism evidence="1 2">
    <name type="scientific">Pirellula staleyi (strain ATCC 27377 / DSM 6068 / ICPB 4128)</name>
    <name type="common">Pirella staleyi</name>
    <dbReference type="NCBI Taxonomy" id="530564"/>
    <lineage>
        <taxon>Bacteria</taxon>
        <taxon>Pseudomonadati</taxon>
        <taxon>Planctomycetota</taxon>
        <taxon>Planctomycetia</taxon>
        <taxon>Pirellulales</taxon>
        <taxon>Pirellulaceae</taxon>
        <taxon>Pirellula</taxon>
    </lineage>
</organism>
<name>D2QYI6_PIRSD</name>
<proteinExistence type="predicted"/>
<evidence type="ECO:0000313" key="1">
    <source>
        <dbReference type="EMBL" id="ADB18145.1"/>
    </source>
</evidence>
<keyword evidence="2" id="KW-1185">Reference proteome</keyword>
<dbReference type="EMBL" id="CP001848">
    <property type="protein sequence ID" value="ADB18145.1"/>
    <property type="molecule type" value="Genomic_DNA"/>
</dbReference>